<evidence type="ECO:0000256" key="1">
    <source>
        <dbReference type="SAM" id="Phobius"/>
    </source>
</evidence>
<evidence type="ECO:0000313" key="2">
    <source>
        <dbReference type="EMBL" id="KGP92444.1"/>
    </source>
</evidence>
<keyword evidence="3" id="KW-1185">Reference proteome</keyword>
<organism evidence="2 3">
    <name type="scientific">Pontibacillus chungwhensis BH030062</name>
    <dbReference type="NCBI Taxonomy" id="1385513"/>
    <lineage>
        <taxon>Bacteria</taxon>
        <taxon>Bacillati</taxon>
        <taxon>Bacillota</taxon>
        <taxon>Bacilli</taxon>
        <taxon>Bacillales</taxon>
        <taxon>Bacillaceae</taxon>
        <taxon>Pontibacillus</taxon>
    </lineage>
</organism>
<dbReference type="InterPro" id="IPR032820">
    <property type="entry name" value="ATPase_put"/>
</dbReference>
<gene>
    <name evidence="2" type="ORF">N780_13695</name>
</gene>
<accession>A0A0A2UX03</accession>
<feature type="transmembrane region" description="Helical" evidence="1">
    <location>
        <begin position="12"/>
        <end position="32"/>
    </location>
</feature>
<dbReference type="Proteomes" id="UP000030153">
    <property type="component" value="Unassembled WGS sequence"/>
</dbReference>
<dbReference type="OrthoDB" id="282803at2"/>
<reference evidence="2 3" key="1">
    <citation type="submission" date="2013-08" db="EMBL/GenBank/DDBJ databases">
        <title>Genome of Pontibacillus chungwhensis.</title>
        <authorList>
            <person name="Wang Q."/>
            <person name="Wang G."/>
        </authorList>
    </citation>
    <scope>NUCLEOTIDE SEQUENCE [LARGE SCALE GENOMIC DNA]</scope>
    <source>
        <strain evidence="2 3">BH030062</strain>
    </source>
</reference>
<sequence>MASNDNPFKAMALTSGILSQLSGCTLVGIFFGRWLDNQFTTSPLFLILGLFTGLAAGTYGTIYLVRKYTGED</sequence>
<dbReference type="RefSeq" id="WP_036779991.1">
    <property type="nucleotide sequence ID" value="NZ_AVBG01000002.1"/>
</dbReference>
<proteinExistence type="predicted"/>
<dbReference type="AlphaFoldDB" id="A0A0A2UX03"/>
<keyword evidence="1" id="KW-0812">Transmembrane</keyword>
<name>A0A0A2UX03_9BACI</name>
<dbReference type="STRING" id="1385513.N780_13695"/>
<comment type="caution">
    <text evidence="2">The sequence shown here is derived from an EMBL/GenBank/DDBJ whole genome shotgun (WGS) entry which is preliminary data.</text>
</comment>
<dbReference type="Pfam" id="PF09527">
    <property type="entry name" value="ATPase_gene1"/>
    <property type="match status" value="1"/>
</dbReference>
<dbReference type="EMBL" id="AVBG01000002">
    <property type="protein sequence ID" value="KGP92444.1"/>
    <property type="molecule type" value="Genomic_DNA"/>
</dbReference>
<keyword evidence="1" id="KW-1133">Transmembrane helix</keyword>
<protein>
    <submittedName>
        <fullName evidence="2">Membrane protein</fullName>
    </submittedName>
</protein>
<keyword evidence="1" id="KW-0472">Membrane</keyword>
<feature type="transmembrane region" description="Helical" evidence="1">
    <location>
        <begin position="44"/>
        <end position="65"/>
    </location>
</feature>
<dbReference type="eggNOG" id="COG5336">
    <property type="taxonomic scope" value="Bacteria"/>
</dbReference>
<evidence type="ECO:0000313" key="3">
    <source>
        <dbReference type="Proteomes" id="UP000030153"/>
    </source>
</evidence>